<dbReference type="SUPFAM" id="SSF109604">
    <property type="entry name" value="HD-domain/PDEase-like"/>
    <property type="match status" value="1"/>
</dbReference>
<organism evidence="3 4">
    <name type="scientific">Nibricoccus aquaticus</name>
    <dbReference type="NCBI Taxonomy" id="2576891"/>
    <lineage>
        <taxon>Bacteria</taxon>
        <taxon>Pseudomonadati</taxon>
        <taxon>Verrucomicrobiota</taxon>
        <taxon>Opitutia</taxon>
        <taxon>Opitutales</taxon>
        <taxon>Opitutaceae</taxon>
        <taxon>Nibricoccus</taxon>
    </lineage>
</organism>
<dbReference type="Pfam" id="PF13286">
    <property type="entry name" value="HD_assoc"/>
    <property type="match status" value="1"/>
</dbReference>
<dbReference type="Proteomes" id="UP000217265">
    <property type="component" value="Chromosome"/>
</dbReference>
<dbReference type="GO" id="GO:0008832">
    <property type="term" value="F:dGTPase activity"/>
    <property type="evidence" value="ECO:0007669"/>
    <property type="project" value="TreeGrafter"/>
</dbReference>
<dbReference type="NCBIfam" id="TIGR01353">
    <property type="entry name" value="dGTP_triPase"/>
    <property type="match status" value="1"/>
</dbReference>
<dbReference type="Pfam" id="PF01966">
    <property type="entry name" value="HD"/>
    <property type="match status" value="1"/>
</dbReference>
<dbReference type="AlphaFoldDB" id="A0A290QB42"/>
<sequence>MTANRFYSDFDTQTLDGARKPDYRSAFQIDRDRLIHSHAFRKLQSKTQVFLSGEYDFYRTRLTHSMEVAQIGRSICNFLKSRGGPLADDFFIDGDLVEAVCLAHDLGHPPFGHSGERTLQELMKAHGGFEGNAQTLHLLTETIYQNETSVRGMHPTRALLDGVLKYKKLYREYAAVPEKHFLYDPQVRYRDFVFDNAEIPAALHEGKAFNKFKAVECQIMDWADDSAYSLNDIVDGVKAGFLTIDRIEAWAAAEGIDAEQEQHLQALVAAIRGDRLESVFAAKVGWFITSCRLRERENFMSAKTNRYRYELVVAPEAEREAKFFKRMANDIIFESPQLQQIEYKARRVLMNLWQAAWENYVERGERVIGILPPRVGKLIEAETTPEGKARRICDWLAGLTDGTIVRTYRRLFDPEFGSIRDLS</sequence>
<dbReference type="OrthoDB" id="9803619at2"/>
<dbReference type="EMBL" id="CP023344">
    <property type="protein sequence ID" value="ATC65915.1"/>
    <property type="molecule type" value="Genomic_DNA"/>
</dbReference>
<dbReference type="PROSITE" id="PS51831">
    <property type="entry name" value="HD"/>
    <property type="match status" value="1"/>
</dbReference>
<evidence type="ECO:0000313" key="3">
    <source>
        <dbReference type="EMBL" id="ATC65915.1"/>
    </source>
</evidence>
<gene>
    <name evidence="3" type="ORF">CMV30_00850</name>
</gene>
<accession>A0A290QB42</accession>
<feature type="domain" description="HD" evidence="2">
    <location>
        <begin position="61"/>
        <end position="229"/>
    </location>
</feature>
<dbReference type="RefSeq" id="WP_096057544.1">
    <property type="nucleotide sequence ID" value="NZ_CP023344.1"/>
</dbReference>
<dbReference type="InterPro" id="IPR003607">
    <property type="entry name" value="HD/PDEase_dom"/>
</dbReference>
<keyword evidence="4" id="KW-1185">Reference proteome</keyword>
<reference evidence="3 4" key="1">
    <citation type="submission" date="2017-09" db="EMBL/GenBank/DDBJ databases">
        <title>Complete genome sequence of Verrucomicrobial strain HZ-65, isolated from freshwater.</title>
        <authorList>
            <person name="Choi A."/>
        </authorList>
    </citation>
    <scope>NUCLEOTIDE SEQUENCE [LARGE SCALE GENOMIC DNA]</scope>
    <source>
        <strain evidence="3 4">HZ-65</strain>
    </source>
</reference>
<dbReference type="InterPro" id="IPR026875">
    <property type="entry name" value="PHydrolase_assoc_dom"/>
</dbReference>
<dbReference type="SMART" id="SM00471">
    <property type="entry name" value="HDc"/>
    <property type="match status" value="1"/>
</dbReference>
<dbReference type="InterPro" id="IPR006674">
    <property type="entry name" value="HD_domain"/>
</dbReference>
<dbReference type="Gene3D" id="1.10.3210.10">
    <property type="entry name" value="Hypothetical protein af1432"/>
    <property type="match status" value="1"/>
</dbReference>
<dbReference type="PANTHER" id="PTHR11373">
    <property type="entry name" value="DEOXYNUCLEOSIDE TRIPHOSPHATE TRIPHOSPHOHYDROLASE"/>
    <property type="match status" value="1"/>
</dbReference>
<dbReference type="PANTHER" id="PTHR11373:SF32">
    <property type="entry name" value="DEOXYGUANOSINETRIPHOSPHATE TRIPHOSPHOHYDROLASE"/>
    <property type="match status" value="1"/>
</dbReference>
<dbReference type="GO" id="GO:0006203">
    <property type="term" value="P:dGTP catabolic process"/>
    <property type="evidence" value="ECO:0007669"/>
    <property type="project" value="TreeGrafter"/>
</dbReference>
<dbReference type="CDD" id="cd00077">
    <property type="entry name" value="HDc"/>
    <property type="match status" value="1"/>
</dbReference>
<dbReference type="InterPro" id="IPR006261">
    <property type="entry name" value="dGTPase"/>
</dbReference>
<evidence type="ECO:0000259" key="2">
    <source>
        <dbReference type="PROSITE" id="PS51831"/>
    </source>
</evidence>
<dbReference type="KEGG" id="vbh:CMV30_00850"/>
<keyword evidence="1 3" id="KW-0378">Hydrolase</keyword>
<evidence type="ECO:0000256" key="1">
    <source>
        <dbReference type="ARBA" id="ARBA00022801"/>
    </source>
</evidence>
<proteinExistence type="predicted"/>
<evidence type="ECO:0000313" key="4">
    <source>
        <dbReference type="Proteomes" id="UP000217265"/>
    </source>
</evidence>
<protein>
    <submittedName>
        <fullName evidence="3">Deoxyguanosinetriphosphate triphosphohydrolase</fullName>
    </submittedName>
</protein>
<name>A0A290QB42_9BACT</name>
<dbReference type="InterPro" id="IPR050135">
    <property type="entry name" value="dGTPase-like"/>
</dbReference>